<proteinExistence type="predicted"/>
<evidence type="ECO:0000313" key="2">
    <source>
        <dbReference type="Proteomes" id="UP000295765"/>
    </source>
</evidence>
<organism evidence="1 2">
    <name type="scientific">Plasticicumulans lactativorans</name>
    <dbReference type="NCBI Taxonomy" id="1133106"/>
    <lineage>
        <taxon>Bacteria</taxon>
        <taxon>Pseudomonadati</taxon>
        <taxon>Pseudomonadota</taxon>
        <taxon>Gammaproteobacteria</taxon>
        <taxon>Candidatus Competibacteraceae</taxon>
        <taxon>Plasticicumulans</taxon>
    </lineage>
</organism>
<accession>A0A4R2L4N9</accession>
<evidence type="ECO:0000313" key="1">
    <source>
        <dbReference type="EMBL" id="TCO80722.1"/>
    </source>
</evidence>
<sequence length="270" mass="29673">MMFIAIENMGSAFGHKDSNTRNKPEVKGQNKTQLQRHATAKEKLYEERRALAKSAGFDPRFDPSEGNFLFAAKLLAEKRKDTCRYGVAGSLKSLLKRAAFEAQNARTTFDTLMFVGHGNTGVMTVGIGCMPLDQLQSVKGRKAQETFDGLKLDNRMINVANSDTWLGLFDEHRACFAPSRGDDTFHVVFAGCSTGNKSEKSYKHLTHVAAAALANLFQCQVNAYGTDDEITNDEIEEIITFIETIKGSATGGSGSYALKTGVNLDWVKRP</sequence>
<dbReference type="AlphaFoldDB" id="A0A4R2L4N9"/>
<dbReference type="Proteomes" id="UP000295765">
    <property type="component" value="Unassembled WGS sequence"/>
</dbReference>
<gene>
    <name evidence="1" type="ORF">EV699_11257</name>
</gene>
<name>A0A4R2L4N9_9GAMM</name>
<comment type="caution">
    <text evidence="1">The sequence shown here is derived from an EMBL/GenBank/DDBJ whole genome shotgun (WGS) entry which is preliminary data.</text>
</comment>
<protein>
    <submittedName>
        <fullName evidence="1">Uncharacterized protein</fullName>
    </submittedName>
</protein>
<keyword evidence="2" id="KW-1185">Reference proteome</keyword>
<dbReference type="EMBL" id="SLWY01000012">
    <property type="protein sequence ID" value="TCO80722.1"/>
    <property type="molecule type" value="Genomic_DNA"/>
</dbReference>
<dbReference type="RefSeq" id="WP_132542938.1">
    <property type="nucleotide sequence ID" value="NZ_SLWY01000012.1"/>
</dbReference>
<reference evidence="1 2" key="1">
    <citation type="submission" date="2019-03" db="EMBL/GenBank/DDBJ databases">
        <title>Genomic Encyclopedia of Type Strains, Phase IV (KMG-IV): sequencing the most valuable type-strain genomes for metagenomic binning, comparative biology and taxonomic classification.</title>
        <authorList>
            <person name="Goeker M."/>
        </authorList>
    </citation>
    <scope>NUCLEOTIDE SEQUENCE [LARGE SCALE GENOMIC DNA]</scope>
    <source>
        <strain evidence="1 2">DSM 25287</strain>
    </source>
</reference>